<sequence length="284" mass="32324">MKLIKLIPLLIGTMLLLLSAQPLFLMGQEMIIGSRVNRDFTFEHIYVNFMKLGKVEILGRGAPIPVDRISVENYIADGNDNKAIHTIEEYTDMNRRDDATRLTYTRVYKWEGQTIEIADQFQSGVFNESSREQANLQMTINHKDWSVEGPVLVRPNFLDDNRYHGYFGIMTVEEKGIEKFVVIQRISGTAFTPDKNLSWRILSVNSDGQVEEDRFTFDELGEVPQRVNMINLTSTSPSAVGYQSDILLGWPSLIFPLAYPYGTALVGLIFVVIGLVIGFRTFRE</sequence>
<evidence type="ECO:0000313" key="3">
    <source>
        <dbReference type="Proteomes" id="UP000653578"/>
    </source>
</evidence>
<dbReference type="EMBL" id="WHNY01000008">
    <property type="protein sequence ID" value="NOU63126.1"/>
    <property type="molecule type" value="Genomic_DNA"/>
</dbReference>
<accession>A0ABX1X4G2</accession>
<organism evidence="2 3">
    <name type="scientific">Paenibacillus plantarum</name>
    <dbReference type="NCBI Taxonomy" id="2654975"/>
    <lineage>
        <taxon>Bacteria</taxon>
        <taxon>Bacillati</taxon>
        <taxon>Bacillota</taxon>
        <taxon>Bacilli</taxon>
        <taxon>Bacillales</taxon>
        <taxon>Paenibacillaceae</taxon>
        <taxon>Paenibacillus</taxon>
    </lineage>
</organism>
<evidence type="ECO:0000256" key="1">
    <source>
        <dbReference type="SAM" id="Phobius"/>
    </source>
</evidence>
<comment type="caution">
    <text evidence="2">The sequence shown here is derived from an EMBL/GenBank/DDBJ whole genome shotgun (WGS) entry which is preliminary data.</text>
</comment>
<dbReference type="Proteomes" id="UP000653578">
    <property type="component" value="Unassembled WGS sequence"/>
</dbReference>
<gene>
    <name evidence="2" type="ORF">GC096_03560</name>
</gene>
<evidence type="ECO:0008006" key="4">
    <source>
        <dbReference type="Google" id="ProtNLM"/>
    </source>
</evidence>
<keyword evidence="1" id="KW-0472">Membrane</keyword>
<reference evidence="2 3" key="1">
    <citation type="submission" date="2019-10" db="EMBL/GenBank/DDBJ databases">
        <title>Description of Paenibacillus humi sp. nov.</title>
        <authorList>
            <person name="Carlier A."/>
            <person name="Qi S."/>
        </authorList>
    </citation>
    <scope>NUCLEOTIDE SEQUENCE [LARGE SCALE GENOMIC DNA]</scope>
    <source>
        <strain evidence="2 3">LMG 31461</strain>
    </source>
</reference>
<feature type="transmembrane region" description="Helical" evidence="1">
    <location>
        <begin position="258"/>
        <end position="279"/>
    </location>
</feature>
<keyword evidence="3" id="KW-1185">Reference proteome</keyword>
<keyword evidence="1" id="KW-1133">Transmembrane helix</keyword>
<proteinExistence type="predicted"/>
<evidence type="ECO:0000313" key="2">
    <source>
        <dbReference type="EMBL" id="NOU63126.1"/>
    </source>
</evidence>
<name>A0ABX1X4G2_9BACL</name>
<dbReference type="RefSeq" id="WP_171628930.1">
    <property type="nucleotide sequence ID" value="NZ_WHNY01000008.1"/>
</dbReference>
<protein>
    <recommendedName>
        <fullName evidence="4">DUF2207 domain-containing protein</fullName>
    </recommendedName>
</protein>
<keyword evidence="1" id="KW-0812">Transmembrane</keyword>